<comment type="caution">
    <text evidence="7">The sequence shown here is derived from an EMBL/GenBank/DDBJ whole genome shotgun (WGS) entry which is preliminary data.</text>
</comment>
<dbReference type="PANTHER" id="PTHR13789">
    <property type="entry name" value="MONOOXYGENASE"/>
    <property type="match status" value="1"/>
</dbReference>
<dbReference type="GO" id="GO:0071949">
    <property type="term" value="F:FAD binding"/>
    <property type="evidence" value="ECO:0007669"/>
    <property type="project" value="InterPro"/>
</dbReference>
<name>A0A4R6RJA0_9HYPH</name>
<dbReference type="AlphaFoldDB" id="A0A4R6RJA0"/>
<organism evidence="7 8">
    <name type="scientific">Oharaeibacter diazotrophicus</name>
    <dbReference type="NCBI Taxonomy" id="1920512"/>
    <lineage>
        <taxon>Bacteria</taxon>
        <taxon>Pseudomonadati</taxon>
        <taxon>Pseudomonadota</taxon>
        <taxon>Alphaproteobacteria</taxon>
        <taxon>Hyphomicrobiales</taxon>
        <taxon>Pleomorphomonadaceae</taxon>
        <taxon>Oharaeibacter</taxon>
    </lineage>
</organism>
<dbReference type="RefSeq" id="WP_126537134.1">
    <property type="nucleotide sequence ID" value="NZ_BSPM01000008.1"/>
</dbReference>
<keyword evidence="8" id="KW-1185">Reference proteome</keyword>
<evidence type="ECO:0000256" key="3">
    <source>
        <dbReference type="ARBA" id="ARBA00022827"/>
    </source>
</evidence>
<dbReference type="EMBL" id="SNXY01000006">
    <property type="protein sequence ID" value="TDP86484.1"/>
    <property type="molecule type" value="Genomic_DNA"/>
</dbReference>
<dbReference type="InterPro" id="IPR002938">
    <property type="entry name" value="FAD-bd"/>
</dbReference>
<dbReference type="Proteomes" id="UP000294547">
    <property type="component" value="Unassembled WGS sequence"/>
</dbReference>
<evidence type="ECO:0000256" key="4">
    <source>
        <dbReference type="ARBA" id="ARBA00023002"/>
    </source>
</evidence>
<dbReference type="InterPro" id="IPR036188">
    <property type="entry name" value="FAD/NAD-bd_sf"/>
</dbReference>
<evidence type="ECO:0000256" key="2">
    <source>
        <dbReference type="ARBA" id="ARBA00022630"/>
    </source>
</evidence>
<dbReference type="InterPro" id="IPR050493">
    <property type="entry name" value="FAD-dep_Monooxygenase_BioMet"/>
</dbReference>
<evidence type="ECO:0000259" key="6">
    <source>
        <dbReference type="Pfam" id="PF01494"/>
    </source>
</evidence>
<dbReference type="PANTHER" id="PTHR13789:SF318">
    <property type="entry name" value="GERANYLGERANYL DIPHOSPHATE REDUCTASE"/>
    <property type="match status" value="1"/>
</dbReference>
<keyword evidence="3" id="KW-0274">FAD</keyword>
<proteinExistence type="predicted"/>
<keyword evidence="5" id="KW-0503">Monooxygenase</keyword>
<dbReference type="GO" id="GO:0004497">
    <property type="term" value="F:monooxygenase activity"/>
    <property type="evidence" value="ECO:0007669"/>
    <property type="project" value="UniProtKB-KW"/>
</dbReference>
<sequence>MSEGPTVVIVGAGIAGLALALALAERGIASHLLERATRLEEVGAGLQLSPNATRVLAGLGLGPGLDAVGVRPAAIAIRDAAAGREIVRLPLGPAFEAAHGAPYVVVHRGDLQALLLDAVARRPEITLSLGAVVDRVEDGADAVAVEATIAGARRRLVADVLVGADGVWSRVRGDVLRAGGAVYSGRTAWRATLPVEALPAGGDFGSVTGLWLGAKAHLVHYPIRAGRAFNIVAAVDDTWADERWNVVGDRDDLIRHFADWPADVRRLLELPETWRKWALCAAPPTAPWVRGRIALIGDAQHGMLPFVAQGGAMAIEDAAVLARRLADTGAPVADRLAAYADDRRRRVADVVATARRNATVYHLAGLPALARNAAMRLMGPKRLLGGMEWIYGWRDAA</sequence>
<feature type="domain" description="FAD-binding" evidence="6">
    <location>
        <begin position="6"/>
        <end position="353"/>
    </location>
</feature>
<comment type="cofactor">
    <cofactor evidence="1">
        <name>FAD</name>
        <dbReference type="ChEBI" id="CHEBI:57692"/>
    </cofactor>
</comment>
<evidence type="ECO:0000313" key="8">
    <source>
        <dbReference type="Proteomes" id="UP000294547"/>
    </source>
</evidence>
<dbReference type="OrthoDB" id="4230779at2"/>
<evidence type="ECO:0000256" key="5">
    <source>
        <dbReference type="ARBA" id="ARBA00023033"/>
    </source>
</evidence>
<keyword evidence="2" id="KW-0285">Flavoprotein</keyword>
<dbReference type="PRINTS" id="PR00420">
    <property type="entry name" value="RNGMNOXGNASE"/>
</dbReference>
<evidence type="ECO:0000256" key="1">
    <source>
        <dbReference type="ARBA" id="ARBA00001974"/>
    </source>
</evidence>
<dbReference type="Gene3D" id="3.50.50.60">
    <property type="entry name" value="FAD/NAD(P)-binding domain"/>
    <property type="match status" value="1"/>
</dbReference>
<accession>A0A4R6RJA0</accession>
<evidence type="ECO:0000313" key="7">
    <source>
        <dbReference type="EMBL" id="TDP86484.1"/>
    </source>
</evidence>
<dbReference type="SUPFAM" id="SSF54373">
    <property type="entry name" value="FAD-linked reductases, C-terminal domain"/>
    <property type="match status" value="1"/>
</dbReference>
<keyword evidence="4" id="KW-0560">Oxidoreductase</keyword>
<dbReference type="SUPFAM" id="SSF51905">
    <property type="entry name" value="FAD/NAD(P)-binding domain"/>
    <property type="match status" value="1"/>
</dbReference>
<gene>
    <name evidence="7" type="ORF">EDD54_0359</name>
</gene>
<protein>
    <submittedName>
        <fullName evidence="7">Salicylate hydroxylase</fullName>
    </submittedName>
</protein>
<reference evidence="7 8" key="1">
    <citation type="submission" date="2019-03" db="EMBL/GenBank/DDBJ databases">
        <title>Genomic Encyclopedia of Type Strains, Phase IV (KMG-IV): sequencing the most valuable type-strain genomes for metagenomic binning, comparative biology and taxonomic classification.</title>
        <authorList>
            <person name="Goeker M."/>
        </authorList>
    </citation>
    <scope>NUCLEOTIDE SEQUENCE [LARGE SCALE GENOMIC DNA]</scope>
    <source>
        <strain evidence="7 8">DSM 102969</strain>
    </source>
</reference>
<dbReference type="Pfam" id="PF01494">
    <property type="entry name" value="FAD_binding_3"/>
    <property type="match status" value="1"/>
</dbReference>